<dbReference type="InterPro" id="IPR036875">
    <property type="entry name" value="Znf_CCHC_sf"/>
</dbReference>
<proteinExistence type="predicted"/>
<sequence length="334" mass="37773">MANHWRLFRSRYAGLFDDVSRQYPSFWTELGDLIERHRQRQFTTEGAQVREFPPTRERSIQTEKTWSVDQALYEVFGQNFTETSEANTQTPKGEVRDMGIQTLPPTQRTSGAQTSPPDCYTREAQTPHLAQSTVGTQVEMITTAQDLVVRQTGVLGGTGSSRGRGRGLRPISIDELMPVRLGGPSPSVTPPPSDRQPRGASPERPKPGGERQRASERRSRSTTQRPTREDSRERSQHRRSPTRKDETGSTEGQVGRRSSRSVVPTRGATVCWNCRATDHRYSNCPRPRDRPYCYGCGRRGETMRTCPACGTEWRNLGPYRPEQGHLGNRELEFP</sequence>
<evidence type="ECO:0000313" key="3">
    <source>
        <dbReference type="EMBL" id="KMQ83343.1"/>
    </source>
</evidence>
<dbReference type="InterPro" id="IPR001878">
    <property type="entry name" value="Znf_CCHC"/>
</dbReference>
<comment type="caution">
    <text evidence="3">The sequence shown here is derived from an EMBL/GenBank/DDBJ whole genome shotgun (WGS) entry which is preliminary data.</text>
</comment>
<dbReference type="EMBL" id="LBMM01020191">
    <property type="protein sequence ID" value="KMQ83343.1"/>
    <property type="molecule type" value="Genomic_DNA"/>
</dbReference>
<keyword evidence="4" id="KW-1185">Reference proteome</keyword>
<protein>
    <submittedName>
        <fullName evidence="3">Inner centromere</fullName>
    </submittedName>
</protein>
<feature type="domain" description="CCHC-type" evidence="2">
    <location>
        <begin position="270"/>
        <end position="286"/>
    </location>
</feature>
<feature type="region of interest" description="Disordered" evidence="1">
    <location>
        <begin position="154"/>
        <end position="262"/>
    </location>
</feature>
<evidence type="ECO:0000256" key="1">
    <source>
        <dbReference type="SAM" id="MobiDB-lite"/>
    </source>
</evidence>
<dbReference type="PaxDb" id="67767-A0A0J7JYR9"/>
<organism evidence="3 4">
    <name type="scientific">Lasius niger</name>
    <name type="common">Black garden ant</name>
    <dbReference type="NCBI Taxonomy" id="67767"/>
    <lineage>
        <taxon>Eukaryota</taxon>
        <taxon>Metazoa</taxon>
        <taxon>Ecdysozoa</taxon>
        <taxon>Arthropoda</taxon>
        <taxon>Hexapoda</taxon>
        <taxon>Insecta</taxon>
        <taxon>Pterygota</taxon>
        <taxon>Neoptera</taxon>
        <taxon>Endopterygota</taxon>
        <taxon>Hymenoptera</taxon>
        <taxon>Apocrita</taxon>
        <taxon>Aculeata</taxon>
        <taxon>Formicoidea</taxon>
        <taxon>Formicidae</taxon>
        <taxon>Formicinae</taxon>
        <taxon>Lasius</taxon>
        <taxon>Lasius</taxon>
    </lineage>
</organism>
<dbReference type="SMART" id="SM00343">
    <property type="entry name" value="ZnF_C2HC"/>
    <property type="match status" value="2"/>
</dbReference>
<evidence type="ECO:0000313" key="4">
    <source>
        <dbReference type="Proteomes" id="UP000036403"/>
    </source>
</evidence>
<dbReference type="GO" id="GO:0003676">
    <property type="term" value="F:nucleic acid binding"/>
    <property type="evidence" value="ECO:0007669"/>
    <property type="project" value="InterPro"/>
</dbReference>
<name>A0A0J7JYR9_LASNI</name>
<dbReference type="AlphaFoldDB" id="A0A0J7JYR9"/>
<evidence type="ECO:0000259" key="2">
    <source>
        <dbReference type="SMART" id="SM00343"/>
    </source>
</evidence>
<dbReference type="Gene3D" id="4.10.60.10">
    <property type="entry name" value="Zinc finger, CCHC-type"/>
    <property type="match status" value="1"/>
</dbReference>
<feature type="domain" description="CCHC-type" evidence="2">
    <location>
        <begin position="292"/>
        <end position="308"/>
    </location>
</feature>
<gene>
    <name evidence="3" type="ORF">RF55_20291</name>
</gene>
<dbReference type="SUPFAM" id="SSF57756">
    <property type="entry name" value="Retrovirus zinc finger-like domains"/>
    <property type="match status" value="1"/>
</dbReference>
<feature type="compositionally biased region" description="Basic and acidic residues" evidence="1">
    <location>
        <begin position="195"/>
        <end position="219"/>
    </location>
</feature>
<dbReference type="GO" id="GO:0008270">
    <property type="term" value="F:zinc ion binding"/>
    <property type="evidence" value="ECO:0007669"/>
    <property type="project" value="InterPro"/>
</dbReference>
<accession>A0A0J7JYR9</accession>
<dbReference type="OrthoDB" id="7555398at2759"/>
<dbReference type="Proteomes" id="UP000036403">
    <property type="component" value="Unassembled WGS sequence"/>
</dbReference>
<reference evidence="3 4" key="1">
    <citation type="submission" date="2015-04" db="EMBL/GenBank/DDBJ databases">
        <title>Lasius niger genome sequencing.</title>
        <authorList>
            <person name="Konorov E.A."/>
            <person name="Nikitin M.A."/>
            <person name="Kirill M.V."/>
            <person name="Chang P."/>
        </authorList>
    </citation>
    <scope>NUCLEOTIDE SEQUENCE [LARGE SCALE GENOMIC DNA]</scope>
    <source>
        <tissue evidence="3">Whole</tissue>
    </source>
</reference>